<dbReference type="InterPro" id="IPR050367">
    <property type="entry name" value="APC_superfamily"/>
</dbReference>
<feature type="transmembrane region" description="Helical" evidence="6">
    <location>
        <begin position="304"/>
        <end position="328"/>
    </location>
</feature>
<evidence type="ECO:0000256" key="5">
    <source>
        <dbReference type="SAM" id="MobiDB-lite"/>
    </source>
</evidence>
<evidence type="ECO:0000256" key="3">
    <source>
        <dbReference type="ARBA" id="ARBA00022989"/>
    </source>
</evidence>
<dbReference type="PANTHER" id="PTHR42770">
    <property type="entry name" value="AMINO ACID TRANSPORTER-RELATED"/>
    <property type="match status" value="1"/>
</dbReference>
<name>A0A1H6CTQ2_9ACTN</name>
<protein>
    <submittedName>
        <fullName evidence="8">Amino acid/polyamine/organocation transporter, APC superfamily</fullName>
    </submittedName>
</protein>
<feature type="transmembrane region" description="Helical" evidence="6">
    <location>
        <begin position="392"/>
        <end position="415"/>
    </location>
</feature>
<evidence type="ECO:0000313" key="8">
    <source>
        <dbReference type="EMBL" id="SEG76449.1"/>
    </source>
</evidence>
<dbReference type="Proteomes" id="UP000236754">
    <property type="component" value="Unassembled WGS sequence"/>
</dbReference>
<feature type="compositionally biased region" description="Low complexity" evidence="5">
    <location>
        <begin position="1"/>
        <end position="19"/>
    </location>
</feature>
<dbReference type="GO" id="GO:0016020">
    <property type="term" value="C:membrane"/>
    <property type="evidence" value="ECO:0007669"/>
    <property type="project" value="UniProtKB-SubCell"/>
</dbReference>
<feature type="transmembrane region" description="Helical" evidence="6">
    <location>
        <begin position="178"/>
        <end position="198"/>
    </location>
</feature>
<dbReference type="InterPro" id="IPR004841">
    <property type="entry name" value="AA-permease/SLC12A_dom"/>
</dbReference>
<feature type="compositionally biased region" description="Low complexity" evidence="5">
    <location>
        <begin position="513"/>
        <end position="524"/>
    </location>
</feature>
<dbReference type="AlphaFoldDB" id="A0A1H6CTQ2"/>
<dbReference type="GO" id="GO:0055085">
    <property type="term" value="P:transmembrane transport"/>
    <property type="evidence" value="ECO:0007669"/>
    <property type="project" value="InterPro"/>
</dbReference>
<feature type="transmembrane region" description="Helical" evidence="6">
    <location>
        <begin position="427"/>
        <end position="449"/>
    </location>
</feature>
<organism evidence="8 9">
    <name type="scientific">Actinacidiphila yanglinensis</name>
    <dbReference type="NCBI Taxonomy" id="310779"/>
    <lineage>
        <taxon>Bacteria</taxon>
        <taxon>Bacillati</taxon>
        <taxon>Actinomycetota</taxon>
        <taxon>Actinomycetes</taxon>
        <taxon>Kitasatosporales</taxon>
        <taxon>Streptomycetaceae</taxon>
        <taxon>Actinacidiphila</taxon>
    </lineage>
</organism>
<feature type="transmembrane region" description="Helical" evidence="6">
    <location>
        <begin position="42"/>
        <end position="68"/>
    </location>
</feature>
<feature type="region of interest" description="Disordered" evidence="5">
    <location>
        <begin position="1"/>
        <end position="32"/>
    </location>
</feature>
<dbReference type="PANTHER" id="PTHR42770:SF16">
    <property type="entry name" value="AMINO ACID PERMEASE"/>
    <property type="match status" value="1"/>
</dbReference>
<dbReference type="PIRSF" id="PIRSF006060">
    <property type="entry name" value="AA_transporter"/>
    <property type="match status" value="1"/>
</dbReference>
<dbReference type="RefSeq" id="WP_103887879.1">
    <property type="nucleotide sequence ID" value="NZ_FNVU01000010.1"/>
</dbReference>
<evidence type="ECO:0000256" key="2">
    <source>
        <dbReference type="ARBA" id="ARBA00022692"/>
    </source>
</evidence>
<keyword evidence="2 6" id="KW-0812">Transmembrane</keyword>
<dbReference type="Pfam" id="PF00324">
    <property type="entry name" value="AA_permease"/>
    <property type="match status" value="1"/>
</dbReference>
<comment type="subcellular location">
    <subcellularLocation>
        <location evidence="1">Membrane</location>
        <topology evidence="1">Multi-pass membrane protein</topology>
    </subcellularLocation>
</comment>
<feature type="compositionally biased region" description="Pro residues" evidence="5">
    <location>
        <begin position="503"/>
        <end position="512"/>
    </location>
</feature>
<feature type="transmembrane region" description="Helical" evidence="6">
    <location>
        <begin position="362"/>
        <end position="380"/>
    </location>
</feature>
<evidence type="ECO:0000313" key="9">
    <source>
        <dbReference type="Proteomes" id="UP000236754"/>
    </source>
</evidence>
<gene>
    <name evidence="8" type="ORF">SAMN05216223_11091</name>
</gene>
<feature type="transmembrane region" description="Helical" evidence="6">
    <location>
        <begin position="153"/>
        <end position="171"/>
    </location>
</feature>
<reference evidence="8 9" key="1">
    <citation type="submission" date="2016-10" db="EMBL/GenBank/DDBJ databases">
        <authorList>
            <person name="de Groot N.N."/>
        </authorList>
    </citation>
    <scope>NUCLEOTIDE SEQUENCE [LARGE SCALE GENOMIC DNA]</scope>
    <source>
        <strain evidence="8 9">CGMCC 4.2023</strain>
    </source>
</reference>
<dbReference type="EMBL" id="FNVU01000010">
    <property type="protein sequence ID" value="SEG76449.1"/>
    <property type="molecule type" value="Genomic_DNA"/>
</dbReference>
<feature type="transmembrane region" description="Helical" evidence="6">
    <location>
        <begin position="461"/>
        <end position="479"/>
    </location>
</feature>
<dbReference type="Gene3D" id="1.20.1740.10">
    <property type="entry name" value="Amino acid/polyamine transporter I"/>
    <property type="match status" value="1"/>
</dbReference>
<proteinExistence type="predicted"/>
<keyword evidence="3 6" id="KW-1133">Transmembrane helix</keyword>
<evidence type="ECO:0000256" key="6">
    <source>
        <dbReference type="SAM" id="Phobius"/>
    </source>
</evidence>
<feature type="region of interest" description="Disordered" evidence="5">
    <location>
        <begin position="490"/>
        <end position="524"/>
    </location>
</feature>
<dbReference type="OrthoDB" id="137613at2"/>
<keyword evidence="4 6" id="KW-0472">Membrane</keyword>
<feature type="transmembrane region" description="Helical" evidence="6">
    <location>
        <begin position="74"/>
        <end position="93"/>
    </location>
</feature>
<evidence type="ECO:0000256" key="4">
    <source>
        <dbReference type="ARBA" id="ARBA00023136"/>
    </source>
</evidence>
<feature type="transmembrane region" description="Helical" evidence="6">
    <location>
        <begin position="257"/>
        <end position="277"/>
    </location>
</feature>
<keyword evidence="9" id="KW-1185">Reference proteome</keyword>
<accession>A0A1H6CTQ2</accession>
<evidence type="ECO:0000259" key="7">
    <source>
        <dbReference type="Pfam" id="PF00324"/>
    </source>
</evidence>
<feature type="domain" description="Amino acid permease/ SLC12A" evidence="7">
    <location>
        <begin position="55"/>
        <end position="414"/>
    </location>
</feature>
<sequence length="524" mass="53861">MSHSFPPGDAAAVPTDVPVAGPPGQPPSEQGRFSRTLTTPKIVFIVVAAAAPLAAMVFTVPLSFALGAGPGVPALYLCAGLTLLCFTCGYAAISREVRQGGGFYGYIARGLGRPVAVGAGMVAVVAYNAVAVSLVGAFAYFARDVAAAHGLRLAWEVWAALGLAAVGVLGYRHVELSARALAVFMVGEVAVLLALDVAVLVERGASALPAASFAPHQALAPGAGVSVMFAFASFIGFESAALYGEEARDPGRSVPRATLVAVLLVASFYAFTSWITVGAVGADRVRATAAAHLGDLYFGLGDRYLGAVASTAMQLLLCTSLFASWLALHNAANRYLLVLGRDRLLPGRMDALHPRHRAPHRASVVQTAVGTLVAAVFAAAGLDPFLNMSTSLLGLGTLGIIALQALASVAVLGFYRGRPRHWWRTALAPALGAAGLVAATVLVLANFPVLTGTSAPLVTSLPWLLAAAATAGTGYALWLRTARPRQYARLAGLPGPTDRIPAQAPPPDPSTAPPDRTAPTSPSR</sequence>
<feature type="transmembrane region" description="Helical" evidence="6">
    <location>
        <begin position="114"/>
        <end position="141"/>
    </location>
</feature>
<feature type="transmembrane region" description="Helical" evidence="6">
    <location>
        <begin position="218"/>
        <end position="237"/>
    </location>
</feature>
<evidence type="ECO:0000256" key="1">
    <source>
        <dbReference type="ARBA" id="ARBA00004141"/>
    </source>
</evidence>